<feature type="region of interest" description="Disordered" evidence="2">
    <location>
        <begin position="326"/>
        <end position="430"/>
    </location>
</feature>
<dbReference type="SUPFAM" id="SSF48371">
    <property type="entry name" value="ARM repeat"/>
    <property type="match status" value="1"/>
</dbReference>
<reference evidence="3" key="1">
    <citation type="submission" date="2020-09" db="EMBL/GenBank/DDBJ databases">
        <title>Comparative genome analyses of four rice-infecting Rhizoctonia solani isolates reveal extensive enrichment of homogalacturonan modification genes.</title>
        <authorList>
            <person name="Lee D.-Y."/>
            <person name="Jeon J."/>
            <person name="Kim K.-T."/>
            <person name="Cheong K."/>
            <person name="Song H."/>
            <person name="Choi G."/>
            <person name="Ko J."/>
            <person name="Opiyo S.O."/>
            <person name="Zuo S."/>
            <person name="Madhav S."/>
            <person name="Lee Y.-H."/>
            <person name="Wang G.-L."/>
        </authorList>
    </citation>
    <scope>NUCLEOTIDE SEQUENCE</scope>
    <source>
        <strain evidence="3">AG1-IA YN-7</strain>
    </source>
</reference>
<feature type="region of interest" description="Disordered" evidence="2">
    <location>
        <begin position="30"/>
        <end position="62"/>
    </location>
</feature>
<accession>A0A8H7H989</accession>
<name>A0A8H7H989_9AGAM</name>
<comment type="caution">
    <text evidence="3">The sequence shown here is derived from an EMBL/GenBank/DDBJ whole genome shotgun (WGS) entry which is preliminary data.</text>
</comment>
<keyword evidence="1" id="KW-0175">Coiled coil</keyword>
<evidence type="ECO:0000256" key="1">
    <source>
        <dbReference type="SAM" id="Coils"/>
    </source>
</evidence>
<gene>
    <name evidence="3" type="ORF">RHS04_05493</name>
</gene>
<feature type="compositionally biased region" description="Polar residues" evidence="2">
    <location>
        <begin position="329"/>
        <end position="356"/>
    </location>
</feature>
<evidence type="ECO:0000313" key="4">
    <source>
        <dbReference type="Proteomes" id="UP000650582"/>
    </source>
</evidence>
<protein>
    <submittedName>
        <fullName evidence="3">Uncharacterized protein</fullName>
    </submittedName>
</protein>
<dbReference type="EMBL" id="JACYCC010000039">
    <property type="protein sequence ID" value="KAF8678429.1"/>
    <property type="molecule type" value="Genomic_DNA"/>
</dbReference>
<dbReference type="InterPro" id="IPR016024">
    <property type="entry name" value="ARM-type_fold"/>
</dbReference>
<feature type="compositionally biased region" description="Polar residues" evidence="2">
    <location>
        <begin position="371"/>
        <end position="383"/>
    </location>
</feature>
<feature type="coiled-coil region" evidence="1">
    <location>
        <begin position="210"/>
        <end position="297"/>
    </location>
</feature>
<dbReference type="Proteomes" id="UP000650582">
    <property type="component" value="Unassembled WGS sequence"/>
</dbReference>
<evidence type="ECO:0000256" key="2">
    <source>
        <dbReference type="SAM" id="MobiDB-lite"/>
    </source>
</evidence>
<proteinExistence type="predicted"/>
<organism evidence="3 4">
    <name type="scientific">Rhizoctonia solani</name>
    <dbReference type="NCBI Taxonomy" id="456999"/>
    <lineage>
        <taxon>Eukaryota</taxon>
        <taxon>Fungi</taxon>
        <taxon>Dikarya</taxon>
        <taxon>Basidiomycota</taxon>
        <taxon>Agaricomycotina</taxon>
        <taxon>Agaricomycetes</taxon>
        <taxon>Cantharellales</taxon>
        <taxon>Ceratobasidiaceae</taxon>
        <taxon>Rhizoctonia</taxon>
    </lineage>
</organism>
<evidence type="ECO:0000313" key="3">
    <source>
        <dbReference type="EMBL" id="KAF8678429.1"/>
    </source>
</evidence>
<feature type="region of interest" description="Disordered" evidence="2">
    <location>
        <begin position="110"/>
        <end position="151"/>
    </location>
</feature>
<sequence length="944" mass="103471">MSSDYDDDDLLLDDDALRKLSEVEDKCGVAAPQGASHVSNAAPVLNLPKRGENPPPQKRAKVAPPVLASLSDEDDTPDIFVNADGTYALDSPGPSVVSLAPSFIHPGTARRVASESVPHHSVSPAIAPARPSNQNGGQPAPARSLRRNDSSASIQVIEAPPTTQGIRPLIRAGSLSQAISRGLARNGTPLTQQQSQSQMQVDSGLHDPDANFLQNEVKALRAQLARAESERESLRTSLQQNKEATFAKAGEAENLRRTMSKQTERHAEEISRLRQDMIEMEKAKATLEARMKQEMDQIRTSMTFRQHEIGTSRKGFPNVNSTIKKRQVMGSSHTPGSTQGFSRALELQSSPLSPTKRSTRKQMGPPEKSFSKLTNSFARSTSPAKARLRPKSLAEDTFDGPGETSVWPGSSRIQGKGKEKASNAWKDDEDQNAHVRSLKFEEPEYWRSHPIPATQAPFAIEPDVFGASSLPKTPMKSRAEGIPSMEVTGPIDLADELRMFLLAHVVLFDFPETRKTFSLQTILTASIPDNLRQRFDIACANLFSAFSGSIVPSTGDTGENSAWDHAATKASLALAQLAQVFQEGCLLTSLHTLVNLLSSISVTIPGFARYLLEAGVGDQDSLILAVLCDTIIRFFKKPSDSGEVWHLAESILGLFESLASYAKDDCAIKFSILSHKAEVLSILLDPAQPPPWTVRVTRLLSILGSRSPLARTLLNFSEANASSTREIPKVPLLECICRHLVAFRKHNINEHYRELYENILTALAQFAIADNQSLKTLVDSPSLLLSLVSFIYNVTSTIWSEVALAENATGNHEIWQNLRSAVQLLHYLVFTPDPMPNVRERLIYATRSPFNGSIHFFIVSFGRLAFGDPPDYLDTTCAKAIRGIRGLSEALLETVVDGPEVDGIYTVFRDSDEDENIPSSGEKVEPSVADEEEALRMVIDDEDY</sequence>
<dbReference type="AlphaFoldDB" id="A0A8H7H989"/>